<reference evidence="7" key="2">
    <citation type="submission" date="2020-10" db="UniProtKB">
        <authorList>
            <consortium name="WormBaseParasite"/>
        </authorList>
    </citation>
    <scope>IDENTIFICATION</scope>
</reference>
<sequence length="154" mass="17099">MVNMKTFIVLVSLIIIATGNVLLPSTVEPVPPTQTFSVAGILACDDYYAQNVRVTLYQVVKTNTSYLPVKKILYRDEVDETGSFNATTIVENYLQVPVKLEFDHQCGMENGCNAIDKIKFTSKQLQDGVVDLGLINLDSDTPLPAISTHYKFCF</sequence>
<dbReference type="Pfam" id="PF01060">
    <property type="entry name" value="TTR-52"/>
    <property type="match status" value="1"/>
</dbReference>
<evidence type="ECO:0000256" key="1">
    <source>
        <dbReference type="ARBA" id="ARBA00004613"/>
    </source>
</evidence>
<evidence type="ECO:0000256" key="4">
    <source>
        <dbReference type="ARBA" id="ARBA00022729"/>
    </source>
</evidence>
<evidence type="ECO:0000313" key="7">
    <source>
        <dbReference type="WBParaSite" id="Pan_g4298.t1"/>
    </source>
</evidence>
<dbReference type="AlphaFoldDB" id="A0A7E4VYL0"/>
<evidence type="ECO:0000256" key="3">
    <source>
        <dbReference type="ARBA" id="ARBA00022525"/>
    </source>
</evidence>
<feature type="signal peptide" evidence="5">
    <location>
        <begin position="1"/>
        <end position="19"/>
    </location>
</feature>
<name>A0A7E4VYL0_PANRE</name>
<comment type="subcellular location">
    <subcellularLocation>
        <location evidence="1">Secreted</location>
    </subcellularLocation>
</comment>
<evidence type="ECO:0000256" key="2">
    <source>
        <dbReference type="ARBA" id="ARBA00010112"/>
    </source>
</evidence>
<keyword evidence="4 5" id="KW-0732">Signal</keyword>
<dbReference type="GO" id="GO:0005576">
    <property type="term" value="C:extracellular region"/>
    <property type="evidence" value="ECO:0007669"/>
    <property type="project" value="UniProtKB-SubCell"/>
</dbReference>
<feature type="chain" id="PRO_5028862854" evidence="5">
    <location>
        <begin position="20"/>
        <end position="154"/>
    </location>
</feature>
<organism evidence="6 7">
    <name type="scientific">Panagrellus redivivus</name>
    <name type="common">Microworm</name>
    <dbReference type="NCBI Taxonomy" id="6233"/>
    <lineage>
        <taxon>Eukaryota</taxon>
        <taxon>Metazoa</taxon>
        <taxon>Ecdysozoa</taxon>
        <taxon>Nematoda</taxon>
        <taxon>Chromadorea</taxon>
        <taxon>Rhabditida</taxon>
        <taxon>Tylenchina</taxon>
        <taxon>Panagrolaimomorpha</taxon>
        <taxon>Panagrolaimoidea</taxon>
        <taxon>Panagrolaimidae</taxon>
        <taxon>Panagrellus</taxon>
    </lineage>
</organism>
<dbReference type="WBParaSite" id="Pan_g4298.t1">
    <property type="protein sequence ID" value="Pan_g4298.t1"/>
    <property type="gene ID" value="Pan_g4298"/>
</dbReference>
<comment type="similarity">
    <text evidence="2">Belongs to the nematode transthyretin-like family.</text>
</comment>
<reference evidence="6" key="1">
    <citation type="journal article" date="2013" name="Genetics">
        <title>The draft genome and transcriptome of Panagrellus redivivus are shaped by the harsh demands of a free-living lifestyle.</title>
        <authorList>
            <person name="Srinivasan J."/>
            <person name="Dillman A.R."/>
            <person name="Macchietto M.G."/>
            <person name="Heikkinen L."/>
            <person name="Lakso M."/>
            <person name="Fracchia K.M."/>
            <person name="Antoshechkin I."/>
            <person name="Mortazavi A."/>
            <person name="Wong G."/>
            <person name="Sternberg P.W."/>
        </authorList>
    </citation>
    <scope>NUCLEOTIDE SEQUENCE [LARGE SCALE GENOMIC DNA]</scope>
    <source>
        <strain evidence="6">MT8872</strain>
    </source>
</reference>
<dbReference type="GO" id="GO:0009986">
    <property type="term" value="C:cell surface"/>
    <property type="evidence" value="ECO:0007669"/>
    <property type="project" value="InterPro"/>
</dbReference>
<dbReference type="Proteomes" id="UP000492821">
    <property type="component" value="Unassembled WGS sequence"/>
</dbReference>
<evidence type="ECO:0000313" key="6">
    <source>
        <dbReference type="Proteomes" id="UP000492821"/>
    </source>
</evidence>
<proteinExistence type="inferred from homology"/>
<dbReference type="InterPro" id="IPR038479">
    <property type="entry name" value="Transthyretin-like_sf"/>
</dbReference>
<dbReference type="InterPro" id="IPR001534">
    <property type="entry name" value="Transthyretin-like"/>
</dbReference>
<protein>
    <submittedName>
        <fullName evidence="7">Uncharacterized protein</fullName>
    </submittedName>
</protein>
<keyword evidence="6" id="KW-1185">Reference proteome</keyword>
<keyword evidence="3" id="KW-0964">Secreted</keyword>
<dbReference type="Gene3D" id="2.60.40.3330">
    <property type="match status" value="1"/>
</dbReference>
<accession>A0A7E4VYL0</accession>
<evidence type="ECO:0000256" key="5">
    <source>
        <dbReference type="SAM" id="SignalP"/>
    </source>
</evidence>